<keyword evidence="3" id="KW-1003">Cell membrane</keyword>
<comment type="caution">
    <text evidence="9">The sequence shown here is derived from an EMBL/GenBank/DDBJ whole genome shotgun (WGS) entry which is preliminary data.</text>
</comment>
<accession>A0A0M0KJT4</accession>
<evidence type="ECO:0000256" key="6">
    <source>
        <dbReference type="ARBA" id="ARBA00023136"/>
    </source>
</evidence>
<dbReference type="Pfam" id="PF07690">
    <property type="entry name" value="MFS_1"/>
    <property type="match status" value="1"/>
</dbReference>
<evidence type="ECO:0000256" key="7">
    <source>
        <dbReference type="SAM" id="Phobius"/>
    </source>
</evidence>
<feature type="transmembrane region" description="Helical" evidence="7">
    <location>
        <begin position="134"/>
        <end position="157"/>
    </location>
</feature>
<name>A0A0M0KJT4_ALKHA</name>
<dbReference type="CDD" id="cd17324">
    <property type="entry name" value="MFS_NepI_like"/>
    <property type="match status" value="1"/>
</dbReference>
<evidence type="ECO:0000256" key="2">
    <source>
        <dbReference type="ARBA" id="ARBA00022448"/>
    </source>
</evidence>
<keyword evidence="5 7" id="KW-1133">Transmembrane helix</keyword>
<feature type="transmembrane region" description="Helical" evidence="7">
    <location>
        <begin position="47"/>
        <end position="68"/>
    </location>
</feature>
<proteinExistence type="predicted"/>
<sequence length="397" mass="43535">MSNKKTALTIFLLSLGAFVTGTAEFVFSGILEIISIDLGVSIAAAGQLLTMYSLSYAAGALILVLLTAKYNRKKVLMYAIFTFLIGNLIAFVSYSYSLLMFSRVVMAMSGGLYIVVATNYAAQIVSPEKRGSAIAKIITGFTVSLVLGVPIGTFFSAYVDWRYIFLIIALISLFLIISLYKLLPEIQANKPLPFTTQLQIMKDRRLMTGLGTTIFWILGYTMVFAYISPLLSREAGMPLEMISVALFVLGTSAFIGSRFGGFAVDKWGPARTISISLIIHAIGLLLFTFTLQSTVGTFLTIMIWGVATWTTTPAKQFYLISLKPQSSEIVLSFNTALMNIGMTMGAGLGGLIVKYVNLFHLTWIASVFVVIALLFIRVSFRLNKAKNRMPYPIDQKG</sequence>
<protein>
    <submittedName>
        <fullName evidence="9">Chemotaxis protein</fullName>
    </submittedName>
</protein>
<evidence type="ECO:0000313" key="9">
    <source>
        <dbReference type="EMBL" id="KOO39019.1"/>
    </source>
</evidence>
<dbReference type="GO" id="GO:0022857">
    <property type="term" value="F:transmembrane transporter activity"/>
    <property type="evidence" value="ECO:0007669"/>
    <property type="project" value="InterPro"/>
</dbReference>
<dbReference type="PROSITE" id="PS50850">
    <property type="entry name" value="MFS"/>
    <property type="match status" value="1"/>
</dbReference>
<dbReference type="InterPro" id="IPR050189">
    <property type="entry name" value="MFS_Efflux_Transporters"/>
</dbReference>
<dbReference type="AlphaFoldDB" id="A0A0M0KJT4"/>
<feature type="domain" description="Major facilitator superfamily (MFS) profile" evidence="8">
    <location>
        <begin position="9"/>
        <end position="384"/>
    </location>
</feature>
<dbReference type="PANTHER" id="PTHR43124">
    <property type="entry name" value="PURINE EFFLUX PUMP PBUE"/>
    <property type="match status" value="1"/>
</dbReference>
<evidence type="ECO:0000256" key="5">
    <source>
        <dbReference type="ARBA" id="ARBA00022989"/>
    </source>
</evidence>
<feature type="transmembrane region" description="Helical" evidence="7">
    <location>
        <begin position="358"/>
        <end position="380"/>
    </location>
</feature>
<organism evidence="9">
    <name type="scientific">Halalkalibacterium halodurans</name>
    <name type="common">Bacillus halodurans</name>
    <dbReference type="NCBI Taxonomy" id="86665"/>
    <lineage>
        <taxon>Bacteria</taxon>
        <taxon>Bacillati</taxon>
        <taxon>Bacillota</taxon>
        <taxon>Bacilli</taxon>
        <taxon>Bacillales</taxon>
        <taxon>Bacillaceae</taxon>
        <taxon>Halalkalibacterium (ex Joshi et al. 2022)</taxon>
    </lineage>
</organism>
<evidence type="ECO:0000259" key="8">
    <source>
        <dbReference type="PROSITE" id="PS50850"/>
    </source>
</evidence>
<gene>
    <name evidence="9" type="ORF">AMD02_09210</name>
</gene>
<dbReference type="RefSeq" id="WP_053431106.1">
    <property type="nucleotide sequence ID" value="NZ_CP040441.1"/>
</dbReference>
<reference evidence="9" key="1">
    <citation type="submission" date="2015-08" db="EMBL/GenBank/DDBJ databases">
        <title>Complete DNA Sequence of Pseudomonas syringae pv. actinidiae, the Causal Agent of Kiwifruit Canker Disease.</title>
        <authorList>
            <person name="Rikkerink E.H.A."/>
            <person name="Fineran P.C."/>
        </authorList>
    </citation>
    <scope>NUCLEOTIDE SEQUENCE</scope>
    <source>
        <strain evidence="9">DSM 13666</strain>
    </source>
</reference>
<dbReference type="SUPFAM" id="SSF103473">
    <property type="entry name" value="MFS general substrate transporter"/>
    <property type="match status" value="1"/>
</dbReference>
<feature type="transmembrane region" description="Helical" evidence="7">
    <location>
        <begin position="100"/>
        <end position="122"/>
    </location>
</feature>
<feature type="transmembrane region" description="Helical" evidence="7">
    <location>
        <begin position="163"/>
        <end position="183"/>
    </location>
</feature>
<evidence type="ECO:0000256" key="1">
    <source>
        <dbReference type="ARBA" id="ARBA00004651"/>
    </source>
</evidence>
<feature type="transmembrane region" description="Helical" evidence="7">
    <location>
        <begin position="206"/>
        <end position="227"/>
    </location>
</feature>
<dbReference type="GO" id="GO:0005886">
    <property type="term" value="C:plasma membrane"/>
    <property type="evidence" value="ECO:0007669"/>
    <property type="project" value="UniProtKB-SubCell"/>
</dbReference>
<dbReference type="PATRIC" id="fig|136160.3.peg.2197"/>
<comment type="subcellular location">
    <subcellularLocation>
        <location evidence="1">Cell membrane</location>
        <topology evidence="1">Multi-pass membrane protein</topology>
    </subcellularLocation>
</comment>
<evidence type="ECO:0000256" key="3">
    <source>
        <dbReference type="ARBA" id="ARBA00022475"/>
    </source>
</evidence>
<feature type="transmembrane region" description="Helical" evidence="7">
    <location>
        <begin position="272"/>
        <end position="291"/>
    </location>
</feature>
<dbReference type="InterPro" id="IPR011701">
    <property type="entry name" value="MFS"/>
</dbReference>
<feature type="transmembrane region" description="Helical" evidence="7">
    <location>
        <begin position="239"/>
        <end position="260"/>
    </location>
</feature>
<feature type="transmembrane region" description="Helical" evidence="7">
    <location>
        <begin position="75"/>
        <end position="94"/>
    </location>
</feature>
<dbReference type="Gene3D" id="1.20.1250.20">
    <property type="entry name" value="MFS general substrate transporter like domains"/>
    <property type="match status" value="2"/>
</dbReference>
<dbReference type="EMBL" id="LILD01000001">
    <property type="protein sequence ID" value="KOO39019.1"/>
    <property type="molecule type" value="Genomic_DNA"/>
</dbReference>
<dbReference type="InterPro" id="IPR020846">
    <property type="entry name" value="MFS_dom"/>
</dbReference>
<keyword evidence="4 7" id="KW-0812">Transmembrane</keyword>
<dbReference type="InterPro" id="IPR036259">
    <property type="entry name" value="MFS_trans_sf"/>
</dbReference>
<keyword evidence="2" id="KW-0813">Transport</keyword>
<accession>A0A4Y7WSK8</accession>
<dbReference type="PANTHER" id="PTHR43124:SF10">
    <property type="entry name" value="PURINE EFFLUX PUMP PBUE"/>
    <property type="match status" value="1"/>
</dbReference>
<feature type="transmembrane region" description="Helical" evidence="7">
    <location>
        <begin position="330"/>
        <end position="352"/>
    </location>
</feature>
<keyword evidence="6 7" id="KW-0472">Membrane</keyword>
<feature type="transmembrane region" description="Helical" evidence="7">
    <location>
        <begin position="297"/>
        <end position="318"/>
    </location>
</feature>
<evidence type="ECO:0000256" key="4">
    <source>
        <dbReference type="ARBA" id="ARBA00022692"/>
    </source>
</evidence>
<dbReference type="GeneID" id="87597667"/>